<sequence length="354" mass="39370">MTFTKKGTHYMQNEPGGGCPRYERNWRYAYERVFYGTPEDSLSTWDATKGRAKEVVNTLWVLVIKRDENNVEVKKKARCVYDGNGQKECAARMGRELNTFAPTVRSATHKAQVARACALGRRIRCFDVTAAYLKGKFFTTEVIYARAPPGFRRYDARGVQYVWKLRVPLYGEADAGYIWNRTLVEQLVCVQGFVQSQHDPCLFVKQLADGTTIDICVHVDDGFVTDSGSSLADDELELLNVAFKDKHGADGVVLKEPRHFLGQNIDVHSPTRVTISSRAYVTQLAVKYLPAPLTEYSKCVTPCLKGLVEAYEEAVTRTAPLDPAGMKAYASKTGAAIFAGAASRCDALYALGME</sequence>
<evidence type="ECO:0000313" key="3">
    <source>
        <dbReference type="Proteomes" id="UP001515480"/>
    </source>
</evidence>
<proteinExistence type="predicted"/>
<dbReference type="Proteomes" id="UP001515480">
    <property type="component" value="Unassembled WGS sequence"/>
</dbReference>
<organism evidence="2 3">
    <name type="scientific">Prymnesium parvum</name>
    <name type="common">Toxic golden alga</name>
    <dbReference type="NCBI Taxonomy" id="97485"/>
    <lineage>
        <taxon>Eukaryota</taxon>
        <taxon>Haptista</taxon>
        <taxon>Haptophyta</taxon>
        <taxon>Prymnesiophyceae</taxon>
        <taxon>Prymnesiales</taxon>
        <taxon>Prymnesiaceae</taxon>
        <taxon>Prymnesium</taxon>
    </lineage>
</organism>
<feature type="domain" description="Reverse transcriptase Ty1/copia-type" evidence="1">
    <location>
        <begin position="52"/>
        <end position="304"/>
    </location>
</feature>
<dbReference type="EMBL" id="JBGBPQ010000005">
    <property type="protein sequence ID" value="KAL1524378.1"/>
    <property type="molecule type" value="Genomic_DNA"/>
</dbReference>
<gene>
    <name evidence="2" type="ORF">AB1Y20_019274</name>
</gene>
<dbReference type="Pfam" id="PF07727">
    <property type="entry name" value="RVT_2"/>
    <property type="match status" value="1"/>
</dbReference>
<dbReference type="InterPro" id="IPR013103">
    <property type="entry name" value="RVT_2"/>
</dbReference>
<protein>
    <recommendedName>
        <fullName evidence="1">Reverse transcriptase Ty1/copia-type domain-containing protein</fullName>
    </recommendedName>
</protein>
<evidence type="ECO:0000313" key="2">
    <source>
        <dbReference type="EMBL" id="KAL1524378.1"/>
    </source>
</evidence>
<comment type="caution">
    <text evidence="2">The sequence shown here is derived from an EMBL/GenBank/DDBJ whole genome shotgun (WGS) entry which is preliminary data.</text>
</comment>
<reference evidence="2 3" key="1">
    <citation type="journal article" date="2024" name="Science">
        <title>Giant polyketide synthase enzymes in the biosynthesis of giant marine polyether toxins.</title>
        <authorList>
            <person name="Fallon T.R."/>
            <person name="Shende V.V."/>
            <person name="Wierzbicki I.H."/>
            <person name="Pendleton A.L."/>
            <person name="Watervoot N.F."/>
            <person name="Auber R.P."/>
            <person name="Gonzalez D.J."/>
            <person name="Wisecaver J.H."/>
            <person name="Moore B.S."/>
        </authorList>
    </citation>
    <scope>NUCLEOTIDE SEQUENCE [LARGE SCALE GENOMIC DNA]</scope>
    <source>
        <strain evidence="2 3">12B1</strain>
    </source>
</reference>
<dbReference type="AlphaFoldDB" id="A0AB34JU08"/>
<name>A0AB34JU08_PRYPA</name>
<evidence type="ECO:0000259" key="1">
    <source>
        <dbReference type="Pfam" id="PF07727"/>
    </source>
</evidence>
<keyword evidence="3" id="KW-1185">Reference proteome</keyword>
<accession>A0AB34JU08</accession>